<dbReference type="PANTHER" id="PTHR37166:SF1">
    <property type="entry name" value="PROTEIN FLAG"/>
    <property type="match status" value="1"/>
</dbReference>
<reference evidence="2" key="1">
    <citation type="submission" date="2020-08" db="EMBL/GenBank/DDBJ databases">
        <title>Novel species isolated from subtropical streams in China.</title>
        <authorList>
            <person name="Lu H."/>
        </authorList>
    </citation>
    <scope>NUCLEOTIDE SEQUENCE</scope>
    <source>
        <strain evidence="2">LX22W</strain>
    </source>
</reference>
<keyword evidence="2" id="KW-0282">Flagellum</keyword>
<dbReference type="AlphaFoldDB" id="A0A923HNF0"/>
<keyword evidence="3" id="KW-1185">Reference proteome</keyword>
<organism evidence="2 3">
    <name type="scientific">Undibacterium nitidum</name>
    <dbReference type="NCBI Taxonomy" id="2762298"/>
    <lineage>
        <taxon>Bacteria</taxon>
        <taxon>Pseudomonadati</taxon>
        <taxon>Pseudomonadota</taxon>
        <taxon>Betaproteobacteria</taxon>
        <taxon>Burkholderiales</taxon>
        <taxon>Oxalobacteraceae</taxon>
        <taxon>Undibacterium</taxon>
    </lineage>
</organism>
<accession>A0A923HNF0</accession>
<keyword evidence="2" id="KW-0966">Cell projection</keyword>
<evidence type="ECO:0000313" key="2">
    <source>
        <dbReference type="EMBL" id="MBC3880295.1"/>
    </source>
</evidence>
<dbReference type="RefSeq" id="WP_186915182.1">
    <property type="nucleotide sequence ID" value="NZ_JACOFZ010000001.1"/>
</dbReference>
<feature type="region of interest" description="Disordered" evidence="1">
    <location>
        <begin position="1"/>
        <end position="27"/>
    </location>
</feature>
<evidence type="ECO:0000256" key="1">
    <source>
        <dbReference type="SAM" id="MobiDB-lite"/>
    </source>
</evidence>
<name>A0A923HNF0_9BURK</name>
<proteinExistence type="predicted"/>
<dbReference type="InterPro" id="IPR035924">
    <property type="entry name" value="FlaG-like_sf"/>
</dbReference>
<feature type="compositionally biased region" description="Polar residues" evidence="1">
    <location>
        <begin position="1"/>
        <end position="19"/>
    </location>
</feature>
<dbReference type="InterPro" id="IPR005186">
    <property type="entry name" value="FlaG"/>
</dbReference>
<evidence type="ECO:0000313" key="3">
    <source>
        <dbReference type="Proteomes" id="UP000627446"/>
    </source>
</evidence>
<dbReference type="PANTHER" id="PTHR37166">
    <property type="entry name" value="PROTEIN FLAG"/>
    <property type="match status" value="1"/>
</dbReference>
<keyword evidence="2" id="KW-0969">Cilium</keyword>
<gene>
    <name evidence="2" type="ORF">H8K36_02820</name>
</gene>
<dbReference type="Gene3D" id="3.30.160.170">
    <property type="entry name" value="FlaG-like"/>
    <property type="match status" value="1"/>
</dbReference>
<dbReference type="SUPFAM" id="SSF160214">
    <property type="entry name" value="FlaG-like"/>
    <property type="match status" value="1"/>
</dbReference>
<sequence>MSIQALNSSSSGVQFSERATSAPAPQVQNTVATQISNPVNQAEAGQKTYTREQVNQAVEAINKTIQSASQNLEFSVDGDTSGVVVKVVDQQTKQVLRQIPTEEALEIAKSLDKLQGLLIKQTA</sequence>
<protein>
    <submittedName>
        <fullName evidence="2">Flagellar protein FlaG</fullName>
    </submittedName>
</protein>
<dbReference type="Proteomes" id="UP000627446">
    <property type="component" value="Unassembled WGS sequence"/>
</dbReference>
<dbReference type="EMBL" id="JACOFZ010000001">
    <property type="protein sequence ID" value="MBC3880295.1"/>
    <property type="molecule type" value="Genomic_DNA"/>
</dbReference>
<dbReference type="Pfam" id="PF03646">
    <property type="entry name" value="FlaG"/>
    <property type="match status" value="1"/>
</dbReference>
<comment type="caution">
    <text evidence="2">The sequence shown here is derived from an EMBL/GenBank/DDBJ whole genome shotgun (WGS) entry which is preliminary data.</text>
</comment>